<evidence type="ECO:0000313" key="1">
    <source>
        <dbReference type="EMBL" id="KAJ8364402.1"/>
    </source>
</evidence>
<dbReference type="Proteomes" id="UP001152622">
    <property type="component" value="Chromosome 4"/>
</dbReference>
<dbReference type="AlphaFoldDB" id="A0A9Q1FRN7"/>
<protein>
    <recommendedName>
        <fullName evidence="4">Reverse transcriptase</fullName>
    </recommendedName>
</protein>
<dbReference type="EMBL" id="JAINUF010000004">
    <property type="protein sequence ID" value="KAJ8364403.1"/>
    <property type="molecule type" value="Genomic_DNA"/>
</dbReference>
<proteinExistence type="predicted"/>
<keyword evidence="3" id="KW-1185">Reference proteome</keyword>
<organism evidence="2 3">
    <name type="scientific">Synaphobranchus kaupii</name>
    <name type="common">Kaup's arrowtooth eel</name>
    <dbReference type="NCBI Taxonomy" id="118154"/>
    <lineage>
        <taxon>Eukaryota</taxon>
        <taxon>Metazoa</taxon>
        <taxon>Chordata</taxon>
        <taxon>Craniata</taxon>
        <taxon>Vertebrata</taxon>
        <taxon>Euteleostomi</taxon>
        <taxon>Actinopterygii</taxon>
        <taxon>Neopterygii</taxon>
        <taxon>Teleostei</taxon>
        <taxon>Anguilliformes</taxon>
        <taxon>Synaphobranchidae</taxon>
        <taxon>Synaphobranchus</taxon>
    </lineage>
</organism>
<reference evidence="2" key="1">
    <citation type="journal article" date="2023" name="Science">
        <title>Genome structures resolve the early diversification of teleost fishes.</title>
        <authorList>
            <person name="Parey E."/>
            <person name="Louis A."/>
            <person name="Montfort J."/>
            <person name="Bouchez O."/>
            <person name="Roques C."/>
            <person name="Iampietro C."/>
            <person name="Lluch J."/>
            <person name="Castinel A."/>
            <person name="Donnadieu C."/>
            <person name="Desvignes T."/>
            <person name="Floi Bucao C."/>
            <person name="Jouanno E."/>
            <person name="Wen M."/>
            <person name="Mejri S."/>
            <person name="Dirks R."/>
            <person name="Jansen H."/>
            <person name="Henkel C."/>
            <person name="Chen W.J."/>
            <person name="Zahm M."/>
            <person name="Cabau C."/>
            <person name="Klopp C."/>
            <person name="Thompson A.W."/>
            <person name="Robinson-Rechavi M."/>
            <person name="Braasch I."/>
            <person name="Lecointre G."/>
            <person name="Bobe J."/>
            <person name="Postlethwait J.H."/>
            <person name="Berthelot C."/>
            <person name="Roest Crollius H."/>
            <person name="Guiguen Y."/>
        </authorList>
    </citation>
    <scope>NUCLEOTIDE SEQUENCE</scope>
    <source>
        <strain evidence="2">WJC10195</strain>
    </source>
</reference>
<sequence>MAPKLPFQQIHQICPVRPSLGNLLHQRFSTTRLGPLLFSIFIDDLADALQIHDTLEEEDSIKALHFDDHQLANTEELDILGVTIDSKLSWSKHLAKISIGAGQKLGALRRVASKLNTKSRSTIYKAQVRSIVEYASLSWMSAPPTQLGLLDNIQKAALKIIGVDQDTACSQLAIPSLHHRRQVAAATVLYKMHTH</sequence>
<gene>
    <name evidence="1" type="ORF">SKAU_G00132330</name>
    <name evidence="2" type="ORF">SKAU_G00132340</name>
</gene>
<evidence type="ECO:0008006" key="4">
    <source>
        <dbReference type="Google" id="ProtNLM"/>
    </source>
</evidence>
<comment type="caution">
    <text evidence="2">The sequence shown here is derived from an EMBL/GenBank/DDBJ whole genome shotgun (WGS) entry which is preliminary data.</text>
</comment>
<dbReference type="OrthoDB" id="10062533at2759"/>
<evidence type="ECO:0000313" key="3">
    <source>
        <dbReference type="Proteomes" id="UP001152622"/>
    </source>
</evidence>
<name>A0A9Q1FRN7_SYNKA</name>
<evidence type="ECO:0000313" key="2">
    <source>
        <dbReference type="EMBL" id="KAJ8364403.1"/>
    </source>
</evidence>
<dbReference type="EMBL" id="JAINUF010000004">
    <property type="protein sequence ID" value="KAJ8364402.1"/>
    <property type="molecule type" value="Genomic_DNA"/>
</dbReference>
<accession>A0A9Q1FRN7</accession>